<evidence type="ECO:0000313" key="1">
    <source>
        <dbReference type="EMBL" id="KAK9991239.1"/>
    </source>
</evidence>
<proteinExistence type="predicted"/>
<sequence>MEIGPTKSYKDKLLGTIPGAFAHMCTANSQHYEEEDLDSEVDEFMERVAKVKLSKETKARIRGAWGNALIVKVFGKSVGFHYLHRMSAFWRLVVHWRHFVAVWLWEPNFKASTAKVNTEAVWVRLNELPVEYYDATVLWEIGNAIGPVLKIDAKIASGT</sequence>
<dbReference type="EMBL" id="JAZDWU010000009">
    <property type="protein sequence ID" value="KAK9991239.1"/>
    <property type="molecule type" value="Genomic_DNA"/>
</dbReference>
<dbReference type="AlphaFoldDB" id="A0AAW2BZ44"/>
<evidence type="ECO:0008006" key="3">
    <source>
        <dbReference type="Google" id="ProtNLM"/>
    </source>
</evidence>
<dbReference type="InterPro" id="IPR040256">
    <property type="entry name" value="At4g02000-like"/>
</dbReference>
<comment type="caution">
    <text evidence="1">The sequence shown here is derived from an EMBL/GenBank/DDBJ whole genome shotgun (WGS) entry which is preliminary data.</text>
</comment>
<accession>A0AAW2BZ44</accession>
<reference evidence="1 2" key="1">
    <citation type="submission" date="2024-01" db="EMBL/GenBank/DDBJ databases">
        <title>A telomere-to-telomere, gap-free genome of sweet tea (Lithocarpus litseifolius).</title>
        <authorList>
            <person name="Zhou J."/>
        </authorList>
    </citation>
    <scope>NUCLEOTIDE SEQUENCE [LARGE SCALE GENOMIC DNA]</scope>
    <source>
        <strain evidence="1">Zhou-2022a</strain>
        <tissue evidence="1">Leaf</tissue>
    </source>
</reference>
<dbReference type="PANTHER" id="PTHR31286">
    <property type="entry name" value="GLYCINE-RICH CELL WALL STRUCTURAL PROTEIN 1.8-LIKE"/>
    <property type="match status" value="1"/>
</dbReference>
<keyword evidence="2" id="KW-1185">Reference proteome</keyword>
<gene>
    <name evidence="1" type="ORF">SO802_026224</name>
</gene>
<dbReference type="Proteomes" id="UP001459277">
    <property type="component" value="Unassembled WGS sequence"/>
</dbReference>
<organism evidence="1 2">
    <name type="scientific">Lithocarpus litseifolius</name>
    <dbReference type="NCBI Taxonomy" id="425828"/>
    <lineage>
        <taxon>Eukaryota</taxon>
        <taxon>Viridiplantae</taxon>
        <taxon>Streptophyta</taxon>
        <taxon>Embryophyta</taxon>
        <taxon>Tracheophyta</taxon>
        <taxon>Spermatophyta</taxon>
        <taxon>Magnoliopsida</taxon>
        <taxon>eudicotyledons</taxon>
        <taxon>Gunneridae</taxon>
        <taxon>Pentapetalae</taxon>
        <taxon>rosids</taxon>
        <taxon>fabids</taxon>
        <taxon>Fagales</taxon>
        <taxon>Fagaceae</taxon>
        <taxon>Lithocarpus</taxon>
    </lineage>
</organism>
<dbReference type="PANTHER" id="PTHR31286:SF99">
    <property type="entry name" value="DUF4283 DOMAIN-CONTAINING PROTEIN"/>
    <property type="match status" value="1"/>
</dbReference>
<name>A0AAW2BZ44_9ROSI</name>
<evidence type="ECO:0000313" key="2">
    <source>
        <dbReference type="Proteomes" id="UP001459277"/>
    </source>
</evidence>
<protein>
    <recommendedName>
        <fullName evidence="3">DUF4283 domain-containing protein</fullName>
    </recommendedName>
</protein>